<accession>A0AA97JNW7</accession>
<evidence type="ECO:0000256" key="1">
    <source>
        <dbReference type="ARBA" id="ARBA00022737"/>
    </source>
</evidence>
<dbReference type="GeneID" id="129333308"/>
<organism evidence="5 6">
    <name type="scientific">Eublepharis macularius</name>
    <name type="common">Leopard gecko</name>
    <name type="synonym">Cyrtodactylus macularius</name>
    <dbReference type="NCBI Taxonomy" id="481883"/>
    <lineage>
        <taxon>Eukaryota</taxon>
        <taxon>Metazoa</taxon>
        <taxon>Chordata</taxon>
        <taxon>Craniata</taxon>
        <taxon>Vertebrata</taxon>
        <taxon>Euteleostomi</taxon>
        <taxon>Lepidosauria</taxon>
        <taxon>Squamata</taxon>
        <taxon>Bifurcata</taxon>
        <taxon>Gekkota</taxon>
        <taxon>Eublepharidae</taxon>
        <taxon>Eublepharinae</taxon>
        <taxon>Eublepharis</taxon>
    </lineage>
</organism>
<dbReference type="FunFam" id="2.30.29.30:FF:000034">
    <property type="entry name" value="amyloid beta A4 precursor protein-binding family B member 2"/>
    <property type="match status" value="1"/>
</dbReference>
<dbReference type="SUPFAM" id="SSF51045">
    <property type="entry name" value="WW domain"/>
    <property type="match status" value="1"/>
</dbReference>
<dbReference type="PANTHER" id="PTHR14058:SF10">
    <property type="entry name" value="AMYLOID-BETA A4 PRECURSOR PROTEIN-BINDING FAMILY B MEMBER 3"/>
    <property type="match status" value="1"/>
</dbReference>
<dbReference type="Gene3D" id="2.20.70.10">
    <property type="match status" value="1"/>
</dbReference>
<feature type="region of interest" description="Disordered" evidence="2">
    <location>
        <begin position="1"/>
        <end position="244"/>
    </location>
</feature>
<dbReference type="Pfam" id="PF00640">
    <property type="entry name" value="PID"/>
    <property type="match status" value="1"/>
</dbReference>
<keyword evidence="1" id="KW-0677">Repeat</keyword>
<gene>
    <name evidence="6" type="primary">APBB3</name>
</gene>
<dbReference type="PROSITE" id="PS01179">
    <property type="entry name" value="PID"/>
    <property type="match status" value="2"/>
</dbReference>
<dbReference type="SMART" id="SM00456">
    <property type="entry name" value="WW"/>
    <property type="match status" value="1"/>
</dbReference>
<feature type="compositionally biased region" description="Basic residues" evidence="2">
    <location>
        <begin position="213"/>
        <end position="223"/>
    </location>
</feature>
<dbReference type="SUPFAM" id="SSF50729">
    <property type="entry name" value="PH domain-like"/>
    <property type="match status" value="2"/>
</dbReference>
<dbReference type="RefSeq" id="XP_054840831.1">
    <property type="nucleotide sequence ID" value="XM_054984856.1"/>
</dbReference>
<evidence type="ECO:0000259" key="3">
    <source>
        <dbReference type="PROSITE" id="PS01179"/>
    </source>
</evidence>
<sequence length="735" mass="80347">MRTATRQASSSITPARVDDITGEDPSHLPGGSRVGISPRFCSFRRRRRRGGASVARGVASHRTQPVPEVPLSSPPPHSQQPCEAGQGERPGPSPRPASQPSVARVGRGEGRRSRGRSGASLESGPPRFAPRRGLRSPLCRRGRLGAQQTRAGTRPRVGLASRAPPRGPWAAEALRPQGAGLAGPPRPSRPSAPRALPDVRGVPCPRRACPASRPRRSARRPRPPARTPAPASAQLRRPRRPPGSAMLGKDYMLAIILVDCDDNLWNDQNLEADLDLPPGWRKIRDSSGTYYWHVPTGTTQWQHPSCTAGLAPSGDVASVETDLQAATVERVPMERPIPSPMALLPRRTSLAWPGEEHHQVGADPGSKCFVVRSLGWVEIPEEDLAPGKSSIAVNNCIQQLSQSKCVSWNPADRWGEGQNMVMILKKDTMSLVDPLDRSLIHSQPIINIRVWGVGCNNGRDRDFAFVASDKDTCMLKCHVFHCNVPAKAIAKALHEMCSKIMAERAAASNSLTRSLTLEPVTPDDLPLQVDIMDAVRESVQKYEALYIGSLPVSKAKGMDVLNTAIEDLMDRRGHEQWIPSVISVSDSVMQAEQTEAEDEDDACLWECQVRYVTFIGIGKDAHTFGLITDMGRQRFQCTAFWCEPDAGMISEGVQAACMVQYQKCLVASSSRMRLKSGSRSILKMKRTVSVDSPGCPFPAMGHSLQKNGNGTATRKRGVFSFFEAFRQKHFMLHTP</sequence>
<dbReference type="PANTHER" id="PTHR14058">
    <property type="entry name" value="AMYLOID BETA A4 PRECURSOR PROTEIN-BINDING FAMILY B"/>
    <property type="match status" value="1"/>
</dbReference>
<feature type="domain" description="WW" evidence="4">
    <location>
        <begin position="274"/>
        <end position="306"/>
    </location>
</feature>
<dbReference type="GO" id="GO:0005737">
    <property type="term" value="C:cytoplasm"/>
    <property type="evidence" value="ECO:0007669"/>
    <property type="project" value="TreeGrafter"/>
</dbReference>
<dbReference type="PROSITE" id="PS01159">
    <property type="entry name" value="WW_DOMAIN_1"/>
    <property type="match status" value="1"/>
</dbReference>
<feature type="domain" description="PID" evidence="3">
    <location>
        <begin position="541"/>
        <end position="665"/>
    </location>
</feature>
<dbReference type="KEGG" id="emc:129333308"/>
<reference evidence="6" key="1">
    <citation type="submission" date="2025-08" db="UniProtKB">
        <authorList>
            <consortium name="RefSeq"/>
        </authorList>
    </citation>
    <scope>IDENTIFICATION</scope>
    <source>
        <tissue evidence="6">Blood</tissue>
    </source>
</reference>
<dbReference type="GO" id="GO:0006355">
    <property type="term" value="P:regulation of DNA-templated transcription"/>
    <property type="evidence" value="ECO:0007669"/>
    <property type="project" value="TreeGrafter"/>
</dbReference>
<dbReference type="CDD" id="cd01272">
    <property type="entry name" value="PTB1_Fe65"/>
    <property type="match status" value="1"/>
</dbReference>
<dbReference type="CDD" id="cd00201">
    <property type="entry name" value="WW"/>
    <property type="match status" value="1"/>
</dbReference>
<feature type="domain" description="PID" evidence="3">
    <location>
        <begin position="369"/>
        <end position="504"/>
    </location>
</feature>
<evidence type="ECO:0000256" key="2">
    <source>
        <dbReference type="SAM" id="MobiDB-lite"/>
    </source>
</evidence>
<dbReference type="SMART" id="SM00462">
    <property type="entry name" value="PTB"/>
    <property type="match status" value="2"/>
</dbReference>
<dbReference type="FunFam" id="2.30.29.30:FF:000143">
    <property type="entry name" value="amyloid beta A4 precursor protein-binding family B member 3 isoform X2"/>
    <property type="match status" value="1"/>
</dbReference>
<dbReference type="GO" id="GO:0001540">
    <property type="term" value="F:amyloid-beta binding"/>
    <property type="evidence" value="ECO:0007669"/>
    <property type="project" value="InterPro"/>
</dbReference>
<dbReference type="CTD" id="10307"/>
<evidence type="ECO:0000259" key="4">
    <source>
        <dbReference type="PROSITE" id="PS50020"/>
    </source>
</evidence>
<dbReference type="CDD" id="cd01271">
    <property type="entry name" value="PTB2_Fe65"/>
    <property type="match status" value="1"/>
</dbReference>
<dbReference type="FunFam" id="2.20.70.10:FF:000003">
    <property type="entry name" value="amyloid beta A4 precursor protein-binding family B member 2"/>
    <property type="match status" value="1"/>
</dbReference>
<dbReference type="Proteomes" id="UP001190640">
    <property type="component" value="Chromosome 7"/>
</dbReference>
<evidence type="ECO:0000313" key="6">
    <source>
        <dbReference type="RefSeq" id="XP_054840831.1"/>
    </source>
</evidence>
<feature type="compositionally biased region" description="Polar residues" evidence="2">
    <location>
        <begin position="1"/>
        <end position="13"/>
    </location>
</feature>
<dbReference type="InterPro" id="IPR039576">
    <property type="entry name" value="APBB1/2/3"/>
</dbReference>
<dbReference type="PROSITE" id="PS50020">
    <property type="entry name" value="WW_DOMAIN_2"/>
    <property type="match status" value="1"/>
</dbReference>
<dbReference type="Pfam" id="PF00397">
    <property type="entry name" value="WW"/>
    <property type="match status" value="1"/>
</dbReference>
<dbReference type="InterPro" id="IPR001202">
    <property type="entry name" value="WW_dom"/>
</dbReference>
<dbReference type="InterPro" id="IPR036020">
    <property type="entry name" value="WW_dom_sf"/>
</dbReference>
<feature type="compositionally biased region" description="Basic residues" evidence="2">
    <location>
        <begin position="129"/>
        <end position="143"/>
    </location>
</feature>
<proteinExistence type="predicted"/>
<dbReference type="AlphaFoldDB" id="A0AA97JNW7"/>
<name>A0AA97JNW7_EUBMA</name>
<feature type="compositionally biased region" description="Low complexity" evidence="2">
    <location>
        <begin position="203"/>
        <end position="212"/>
    </location>
</feature>
<dbReference type="GO" id="GO:0005634">
    <property type="term" value="C:nucleus"/>
    <property type="evidence" value="ECO:0007669"/>
    <property type="project" value="TreeGrafter"/>
</dbReference>
<feature type="compositionally biased region" description="Low complexity" evidence="2">
    <location>
        <begin position="51"/>
        <end position="71"/>
    </location>
</feature>
<keyword evidence="5" id="KW-1185">Reference proteome</keyword>
<dbReference type="Gene3D" id="2.30.29.30">
    <property type="entry name" value="Pleckstrin-homology domain (PH domain)/Phosphotyrosine-binding domain (PTB)"/>
    <property type="match status" value="2"/>
</dbReference>
<dbReference type="InterPro" id="IPR006020">
    <property type="entry name" value="PTB/PI_dom"/>
</dbReference>
<protein>
    <submittedName>
        <fullName evidence="6">Amyloid-beta A4 precursor protein-binding family B member 3</fullName>
    </submittedName>
</protein>
<dbReference type="InterPro" id="IPR011993">
    <property type="entry name" value="PH-like_dom_sf"/>
</dbReference>
<evidence type="ECO:0000313" key="5">
    <source>
        <dbReference type="Proteomes" id="UP001190640"/>
    </source>
</evidence>